<feature type="compositionally biased region" description="Polar residues" evidence="1">
    <location>
        <begin position="1088"/>
        <end position="1098"/>
    </location>
</feature>
<feature type="compositionally biased region" description="Basic and acidic residues" evidence="1">
    <location>
        <begin position="929"/>
        <end position="938"/>
    </location>
</feature>
<feature type="compositionally biased region" description="Low complexity" evidence="1">
    <location>
        <begin position="2067"/>
        <end position="2085"/>
    </location>
</feature>
<feature type="compositionally biased region" description="Basic and acidic residues" evidence="1">
    <location>
        <begin position="697"/>
        <end position="711"/>
    </location>
</feature>
<feature type="compositionally biased region" description="Polar residues" evidence="1">
    <location>
        <begin position="764"/>
        <end position="784"/>
    </location>
</feature>
<feature type="compositionally biased region" description="Low complexity" evidence="1">
    <location>
        <begin position="2314"/>
        <end position="2328"/>
    </location>
</feature>
<feature type="region of interest" description="Disordered" evidence="1">
    <location>
        <begin position="2947"/>
        <end position="2977"/>
    </location>
</feature>
<feature type="compositionally biased region" description="Acidic residues" evidence="1">
    <location>
        <begin position="423"/>
        <end position="432"/>
    </location>
</feature>
<feature type="compositionally biased region" description="Acidic residues" evidence="1">
    <location>
        <begin position="2744"/>
        <end position="2761"/>
    </location>
</feature>
<feature type="compositionally biased region" description="Low complexity" evidence="1">
    <location>
        <begin position="1202"/>
        <end position="1218"/>
    </location>
</feature>
<organism evidence="3">
    <name type="scientific">Aedes aegypti</name>
    <name type="common">Yellowfever mosquito</name>
    <name type="synonym">Culex aegypti</name>
    <dbReference type="NCBI Taxonomy" id="7159"/>
    <lineage>
        <taxon>Eukaryota</taxon>
        <taxon>Metazoa</taxon>
        <taxon>Ecdysozoa</taxon>
        <taxon>Arthropoda</taxon>
        <taxon>Hexapoda</taxon>
        <taxon>Insecta</taxon>
        <taxon>Pterygota</taxon>
        <taxon>Neoptera</taxon>
        <taxon>Endopterygota</taxon>
        <taxon>Diptera</taxon>
        <taxon>Nematocera</taxon>
        <taxon>Culicoidea</taxon>
        <taxon>Culicidae</taxon>
        <taxon>Culicinae</taxon>
        <taxon>Aedini</taxon>
        <taxon>Aedes</taxon>
        <taxon>Stegomyia</taxon>
    </lineage>
</organism>
<feature type="compositionally biased region" description="Polar residues" evidence="1">
    <location>
        <begin position="2124"/>
        <end position="2134"/>
    </location>
</feature>
<feature type="compositionally biased region" description="Basic and acidic residues" evidence="1">
    <location>
        <begin position="433"/>
        <end position="452"/>
    </location>
</feature>
<feature type="region of interest" description="Disordered" evidence="1">
    <location>
        <begin position="323"/>
        <end position="638"/>
    </location>
</feature>
<proteinExistence type="evidence at transcript level"/>
<dbReference type="InterPro" id="IPR000313">
    <property type="entry name" value="PWWP_dom"/>
</dbReference>
<feature type="compositionally biased region" description="Polar residues" evidence="1">
    <location>
        <begin position="1041"/>
        <end position="1056"/>
    </location>
</feature>
<dbReference type="EMBL" id="GDUN01000939">
    <property type="protein sequence ID" value="JAN94980.1"/>
    <property type="molecule type" value="mRNA"/>
</dbReference>
<feature type="compositionally biased region" description="Polar residues" evidence="1">
    <location>
        <begin position="1381"/>
        <end position="1392"/>
    </location>
</feature>
<feature type="region of interest" description="Disordered" evidence="1">
    <location>
        <begin position="1962"/>
        <end position="2017"/>
    </location>
</feature>
<feature type="compositionally biased region" description="Polar residues" evidence="1">
    <location>
        <begin position="531"/>
        <end position="547"/>
    </location>
</feature>
<feature type="compositionally biased region" description="Basic and acidic residues" evidence="1">
    <location>
        <begin position="1862"/>
        <end position="1880"/>
    </location>
</feature>
<feature type="region of interest" description="Disordered" evidence="1">
    <location>
        <begin position="1927"/>
        <end position="1949"/>
    </location>
</feature>
<feature type="region of interest" description="Disordered" evidence="1">
    <location>
        <begin position="2314"/>
        <end position="2363"/>
    </location>
</feature>
<feature type="compositionally biased region" description="Low complexity" evidence="1">
    <location>
        <begin position="1427"/>
        <end position="1437"/>
    </location>
</feature>
<feature type="region of interest" description="Disordered" evidence="1">
    <location>
        <begin position="2229"/>
        <end position="2282"/>
    </location>
</feature>
<feature type="domain" description="PWWP" evidence="2">
    <location>
        <begin position="10"/>
        <end position="93"/>
    </location>
</feature>
<feature type="compositionally biased region" description="Polar residues" evidence="1">
    <location>
        <begin position="992"/>
        <end position="1008"/>
    </location>
</feature>
<feature type="compositionally biased region" description="Low complexity" evidence="1">
    <location>
        <begin position="2039"/>
        <end position="2058"/>
    </location>
</feature>
<feature type="compositionally biased region" description="Low complexity" evidence="1">
    <location>
        <begin position="2135"/>
        <end position="2155"/>
    </location>
</feature>
<evidence type="ECO:0000256" key="1">
    <source>
        <dbReference type="SAM" id="MobiDB-lite"/>
    </source>
</evidence>
<feature type="compositionally biased region" description="Basic and acidic residues" evidence="1">
    <location>
        <begin position="881"/>
        <end position="890"/>
    </location>
</feature>
<feature type="compositionally biased region" description="Basic and acidic residues" evidence="1">
    <location>
        <begin position="1593"/>
        <end position="1613"/>
    </location>
</feature>
<feature type="compositionally biased region" description="Basic and acidic residues" evidence="1">
    <location>
        <begin position="1504"/>
        <end position="1526"/>
    </location>
</feature>
<feature type="region of interest" description="Disordered" evidence="1">
    <location>
        <begin position="672"/>
        <end position="714"/>
    </location>
</feature>
<feature type="compositionally biased region" description="Polar residues" evidence="1">
    <location>
        <begin position="473"/>
        <end position="485"/>
    </location>
</feature>
<feature type="compositionally biased region" description="Low complexity" evidence="1">
    <location>
        <begin position="509"/>
        <end position="528"/>
    </location>
</feature>
<name>A0A0P6J4F9_AEDAE</name>
<feature type="compositionally biased region" description="Polar residues" evidence="1">
    <location>
        <begin position="2766"/>
        <end position="2781"/>
    </location>
</feature>
<feature type="compositionally biased region" description="Basic and acidic residues" evidence="1">
    <location>
        <begin position="1620"/>
        <end position="1630"/>
    </location>
</feature>
<dbReference type="Gene3D" id="2.30.30.140">
    <property type="match status" value="1"/>
</dbReference>
<dbReference type="Pfam" id="PF00855">
    <property type="entry name" value="PWWP"/>
    <property type="match status" value="1"/>
</dbReference>
<feature type="compositionally biased region" description="Basic and acidic residues" evidence="1">
    <location>
        <begin position="2249"/>
        <end position="2262"/>
    </location>
</feature>
<feature type="compositionally biased region" description="Basic and acidic residues" evidence="1">
    <location>
        <begin position="1709"/>
        <end position="1720"/>
    </location>
</feature>
<feature type="region of interest" description="Disordered" evidence="1">
    <location>
        <begin position="2829"/>
        <end position="2876"/>
    </location>
</feature>
<feature type="compositionally biased region" description="Basic and acidic residues" evidence="1">
    <location>
        <begin position="2703"/>
        <end position="2743"/>
    </location>
</feature>
<accession>A0A0P6J4F9</accession>
<feature type="region of interest" description="Disordered" evidence="1">
    <location>
        <begin position="1809"/>
        <end position="1906"/>
    </location>
</feature>
<feature type="region of interest" description="Disordered" evidence="1">
    <location>
        <begin position="849"/>
        <end position="1225"/>
    </location>
</feature>
<evidence type="ECO:0000313" key="3">
    <source>
        <dbReference type="EMBL" id="JAN94980.1"/>
    </source>
</evidence>
<feature type="compositionally biased region" description="Low complexity" evidence="1">
    <location>
        <begin position="1881"/>
        <end position="1892"/>
    </location>
</feature>
<evidence type="ECO:0000259" key="2">
    <source>
        <dbReference type="Pfam" id="PF00855"/>
    </source>
</evidence>
<feature type="compositionally biased region" description="Basic and acidic residues" evidence="1">
    <location>
        <begin position="1768"/>
        <end position="1789"/>
    </location>
</feature>
<protein>
    <submittedName>
        <fullName evidence="3">Putative titin</fullName>
    </submittedName>
</protein>
<reference evidence="3" key="1">
    <citation type="journal article" date="2016" name="PLoS ONE">
        <title>A Deep Insight into the Sialome of Male and Female Aedes aegypti Mosquitoes.</title>
        <authorList>
            <person name="Ribeiro J.M."/>
            <person name="Martin-Martin I."/>
            <person name="Arca B."/>
            <person name="Calvo E."/>
        </authorList>
    </citation>
    <scope>NUCLEOTIDE SEQUENCE</scope>
    <source>
        <strain evidence="3">Liverpool</strain>
        <tissue evidence="3">Salivary glands</tissue>
    </source>
</reference>
<dbReference type="CDD" id="cd05162">
    <property type="entry name" value="PWWP"/>
    <property type="match status" value="1"/>
</dbReference>
<feature type="compositionally biased region" description="Basic and acidic residues" evidence="1">
    <location>
        <begin position="1070"/>
        <end position="1079"/>
    </location>
</feature>
<feature type="compositionally biased region" description="Basic and acidic residues" evidence="1">
    <location>
        <begin position="1010"/>
        <end position="1031"/>
    </location>
</feature>
<feature type="compositionally biased region" description="Basic and acidic residues" evidence="1">
    <location>
        <begin position="1555"/>
        <end position="1576"/>
    </location>
</feature>
<sequence length="2977" mass="322176">MDDDGEYNDGDIVWVKLSYCWWPGEVKAGDHQTEELLSTLKRRPLAVVKFFEEDSYEYVKNTNFIYKYNCSRKHEFLRKGLEQYRAKNKHMEKFPADVMHAERATGGDPNIVNSKDFLPQKRESYADIFGDKSKGRASSGKTSNKKVVSPSKVIPVIPIKKHEVRILGQASSSTGLTAGSRSFSSSLTSASSLSSTPRSAVNTSSQNLSLDATAVSSSSLASPAQIYHCHKCGMESGRQNVIVLHTRYCRAVPMSIPSVKVAKPIPKTPEKVAPDTTLKIVESPRKLVASTPKTEIEEKIDKIAEEDELVEVIQVVEPVKPTRSGRTPIAAAPAPAAKSTPKIDRRRNRGKGRAAAVPVEAESEEKVEVFMEVADDKEESMKVEDKVEEKEIEVEKTDESVDKDDSKDSKGKLELKNELLADWSEDEQDDQEDSAKEDEAVKNEEQVSDSKTENAASNSLDASLEKSVDCSPQLASPVSSGTTIKYRNIPKKQKREFIEVTNDQPAAPVTSTVEKSSSESSISTTAATCGGDTTLNTSDKTPTSNESFSERPISAKQRILDRATRGSSKSISSDETKQESPVKAATHESQPATDDDSKKETSCFDFKEDEEEEVVLNKSPRRSLSNRRDTSLEVSTGVVDSVKEQEELERAKRDVELKNKVESLLCETSLPSLPEIPKIPKAPSPGPSSSTETTSQLKEEIDRNRTLPPKERGKRIFKTRNKIIENEAIALEQSKAIVMDFVKKSHEEELAELLEQQKAEAKLSSESPTTTNDDSQESVLSNEPTRFENSEFAAIKSKRTKISQAENVLALTNLAQEPSVSSTNEAKDTATEPMTVSISKEQLALEALTATAIPTPKGRKGKQRKSATPVIEKTVETIVEPEARVEDATPKGRKKRGVEQQASEMVVLDGSSSAKHEVEKAVEISQPEPESHVKETTSKGRKKRGVELESSDTVHDVSSSATTEKAVEVQQPEPETCIKETTPKGRKKRGVEQQSSETTVLDVSSSATPEVEKAVEVPEPEPEPRIKETTSKGRKKRGVEQQASETPVLHVSSSAMSEVGKAVEIPEPEPESRVKETTSKGRKKRTTEPPSSELTSNDAEAGQSVEKTPPPETPAVETVVPKGRKKRGTELQNLEVSSPLPKSHRVATVVIEKMVEETPEPESQSHVAETSPKSRKKRSGGEVQSSDVVPEVDTTKADEPVVETVEPEVVPSVEVTPPKGRKKRSSELLNLELMASDTLRVVIETPLKISPEPEYQPPIEEATPKGRRKRGGDVQDAESAIIEVPASTTPEVEKAPEVPEPEAVSHVETPLPKGRRKRGGEVQNLDLVAQDTLRVVITKSDEGIAEPLPEAEVADVTVKGRKKRGVELHKVEEPVEKTLEVPTQESVSSHSVVSPKGRKKRGYTHLPDVVTQETSISAAEVVEKPVETVPELEPEQPAQVVDTPLKGRKKRGNEVQISDFIVTEKLVVEAPEPSAEVAQDKTKENEEPQSADKPIVETPPAELTSEKQIEDSHEPQAELQHEDPSPKGRKKRVGELQKLDLTALDTPRSRRGRGAKVEEPTVVHEEPEQLKEEQRVESPTFPEKHLKLKRAKKDVEVTDENVSKTHHVEEVPKPDTLPHPVDEPKEEPKPTKSKRSKQLQQRLADSTAEDIPVASEPPVPTNEKVEPAIPEQSEPTPVVKHQPIKMIIKSRGRKSNSELLYEPNVVSAEPKEDEVKEKLPKSPKSSKRKKASVEESVDVPPPPASTPSVDTIVETKSSSKSPKHKRPKFVEEPPKPTEDFKVCEDKPQDRVPSGPSDTDLQIAEALIHLPNVTPPKHVEGDQEMTETKPNSSSPVLTAKTINPRKRHLQTLMSSPELTEQPKPPKQEETVTIPEKKKRETVPVVNVAAAEEPTATDKIGSSQMDEDKFDIDNIPIVMDDSELLEESTISTTTSNQKPIEETSPQMPATKPMLKKMMIVKSSNGSPKIIVPKESRDTVQPVPKKNLGIKSSTITIKPPVDQLSPKPTHSPAHSPPIRGTQLVQANSVGQIVITSKGTVFTTQSPTTSTTKSSRSGSPKTHVTPAKAGSIVSSVSSVSTISSSTSKSSPPPASLTVHRTVVEPPVKSPPAKICVQSQEIIYPPTKSRPSTTMPQHDTPSSAASQKKTSSSSTSPPKKVLIKKHTDAHSPTSSGKPLFSTSKGNPITPQPATSSAVSPGKKAHKVIKISPQKLKEFTRLGMVEDKGQGKVLTASGMKKFRQEQYQLQKQQRSRPEEPKKLPRADSVDEEPSTSTPTPPPPSEAPAEVVVAAAADSSVKEIQPIPADTEVLTEVGLATTSTESMETSPSTAEVAVLPEPSSTEENEADAAVKEPEAESTEAEVPSPPVEALESVECAPVAAVEVAAEASESGSNVQESSQLIAVPAENFGGPSNLFYLCSVREEGFVPVNNELLYLDSSNQLVALPENASVEDIVNQAEVLEIPTGGDQATVVTATAAVDAEGGIEVGQQNILLNTQDGQQIILDQQSLMALAAGGDTSQLLTPDGQQILLQGSAQELLAALAVSQSGLGIVAAEGTQIIVAPESLIDLQDPPLPSEIIQVNPNTTVETNAVLTKPPIMSAVEVPTKNGAEPSVCSPEQKPLEAAPSNLDESLAAVIGVPGNPNVPTSLELPITVTNPVIAKTTTSKINPIYPPTTAISAIALDAATAAAAGTVIGLPTVAQTGTDSSHDETHETSSSDDTNRNKDDDDDHPLQETKSEKLNGRKSIDEDDEENRDSNAENDIDEIIPNTPESQMNSHAEISSQFSDDESEVPVPIPNVDVDDEDDNVSNCSEIIPIQPNVVILRNVNNELLNNNDNDNSSDMEIDNPEPTSGNEENNPNQSSYSDGANNSTLADLLGGGHFDPTSTVELHFVTPPPVLPGQSPRSMILTAVSSQVDSSCCPHDSFSSSSSSPSLLLNSNNTTVAMINDSQSQNTAGNSGTDSNRNSNTIFTSSSSEHLFF</sequence>
<feature type="region of interest" description="Disordered" evidence="1">
    <location>
        <begin position="1375"/>
        <end position="1411"/>
    </location>
</feature>
<feature type="compositionally biased region" description="Basic and acidic residues" evidence="1">
    <location>
        <begin position="379"/>
        <end position="419"/>
    </location>
</feature>
<feature type="region of interest" description="Disordered" evidence="1">
    <location>
        <begin position="2697"/>
        <end position="2803"/>
    </location>
</feature>
<feature type="compositionally biased region" description="Polar residues" evidence="1">
    <location>
        <begin position="2165"/>
        <end position="2193"/>
    </location>
</feature>
<feature type="compositionally biased region" description="Basic and acidic residues" evidence="1">
    <location>
        <begin position="595"/>
        <end position="606"/>
    </location>
</feature>
<feature type="region of interest" description="Disordered" evidence="1">
    <location>
        <begin position="752"/>
        <end position="788"/>
    </location>
</feature>
<dbReference type="VEuPathDB" id="VectorBase:AAEL011469"/>
<feature type="region of interest" description="Disordered" evidence="1">
    <location>
        <begin position="1250"/>
        <end position="1323"/>
    </location>
</feature>
<feature type="region of interest" description="Disordered" evidence="1">
    <location>
        <begin position="2035"/>
        <end position="2208"/>
    </location>
</feature>
<feature type="compositionally biased region" description="Polar residues" evidence="1">
    <location>
        <begin position="2845"/>
        <end position="2869"/>
    </location>
</feature>
<feature type="region of interest" description="Disordered" evidence="1">
    <location>
        <begin position="1426"/>
        <end position="1797"/>
    </location>
</feature>
<dbReference type="SUPFAM" id="SSF63748">
    <property type="entry name" value="Tudor/PWWP/MBT"/>
    <property type="match status" value="1"/>
</dbReference>